<dbReference type="AlphaFoldDB" id="A0A504UY98"/>
<dbReference type="PANTHER" id="PTHR21310:SF42">
    <property type="entry name" value="BIFUNCTIONAL AAC_APH"/>
    <property type="match status" value="1"/>
</dbReference>
<dbReference type="GO" id="GO:0016740">
    <property type="term" value="F:transferase activity"/>
    <property type="evidence" value="ECO:0007669"/>
    <property type="project" value="UniProtKB-KW"/>
</dbReference>
<comment type="caution">
    <text evidence="2">The sequence shown here is derived from an EMBL/GenBank/DDBJ whole genome shotgun (WGS) entry which is preliminary data.</text>
</comment>
<dbReference type="EMBL" id="VFYP01000001">
    <property type="protein sequence ID" value="TPP10152.1"/>
    <property type="molecule type" value="Genomic_DNA"/>
</dbReference>
<dbReference type="OrthoDB" id="3806873at2"/>
<evidence type="ECO:0000313" key="2">
    <source>
        <dbReference type="EMBL" id="TPP10152.1"/>
    </source>
</evidence>
<dbReference type="PANTHER" id="PTHR21310">
    <property type="entry name" value="AMINOGLYCOSIDE PHOSPHOTRANSFERASE-RELATED-RELATED"/>
    <property type="match status" value="1"/>
</dbReference>
<dbReference type="Gene3D" id="3.90.1200.10">
    <property type="match status" value="1"/>
</dbReference>
<protein>
    <submittedName>
        <fullName evidence="2">Aminoglycoside phosphotransferase family protein</fullName>
    </submittedName>
</protein>
<dbReference type="Proteomes" id="UP000316429">
    <property type="component" value="Unassembled WGS sequence"/>
</dbReference>
<gene>
    <name evidence="2" type="ORF">FJQ55_04585</name>
</gene>
<dbReference type="Pfam" id="PF01636">
    <property type="entry name" value="APH"/>
    <property type="match status" value="1"/>
</dbReference>
<keyword evidence="2" id="KW-0808">Transferase</keyword>
<sequence length="305" mass="33055">MQRTDKLKAGKFAVGVDLVRRLVARQFPQYADLPVREVENDGWDNWTFRLGDGLKVRLPTAEGYAGQATKEFHWLPVLAPLLPLAVPMPVALGKPEADYPWHWTIYDWTAGEPVRRELVPDLTSFASDLAGFLEVLHQIDVEGGPVAGAHNFFRGGDVIGVYGAEARRALDQLRDRIDTAAALAVLDAAQAAPFSGPPCWLHGDIAVGNLLVTGGKLSGVIDFGSCGVGDPACDLVITWLFFEGESRNAFREAVAADTGRWARARAWALWKAALVLASGAPTHPEEFSPAEVIAAVLDDHRARAD</sequence>
<dbReference type="Gene3D" id="3.30.200.20">
    <property type="entry name" value="Phosphorylase Kinase, domain 1"/>
    <property type="match status" value="1"/>
</dbReference>
<reference evidence="2 3" key="1">
    <citation type="submission" date="2019-06" db="EMBL/GenBank/DDBJ databases">
        <title>Rhizobium sp. CL12 isolated from roots of soybean.</title>
        <authorList>
            <person name="Wang C."/>
        </authorList>
    </citation>
    <scope>NUCLEOTIDE SEQUENCE [LARGE SCALE GENOMIC DNA]</scope>
    <source>
        <strain evidence="2 3">CL12</strain>
    </source>
</reference>
<evidence type="ECO:0000259" key="1">
    <source>
        <dbReference type="Pfam" id="PF01636"/>
    </source>
</evidence>
<dbReference type="InterPro" id="IPR051678">
    <property type="entry name" value="AGP_Transferase"/>
</dbReference>
<dbReference type="CDD" id="cd05155">
    <property type="entry name" value="APH_ChoK_like_1"/>
    <property type="match status" value="1"/>
</dbReference>
<name>A0A504UY98_9HYPH</name>
<dbReference type="InterPro" id="IPR011009">
    <property type="entry name" value="Kinase-like_dom_sf"/>
</dbReference>
<evidence type="ECO:0000313" key="3">
    <source>
        <dbReference type="Proteomes" id="UP000316429"/>
    </source>
</evidence>
<feature type="domain" description="Aminoglycoside phosphotransferase" evidence="1">
    <location>
        <begin position="40"/>
        <end position="267"/>
    </location>
</feature>
<dbReference type="RefSeq" id="WP_140826506.1">
    <property type="nucleotide sequence ID" value="NZ_VFYP01000001.1"/>
</dbReference>
<accession>A0A504UY98</accession>
<organism evidence="2 3">
    <name type="scientific">Rhizobium glycinendophyticum</name>
    <dbReference type="NCBI Taxonomy" id="2589807"/>
    <lineage>
        <taxon>Bacteria</taxon>
        <taxon>Pseudomonadati</taxon>
        <taxon>Pseudomonadota</taxon>
        <taxon>Alphaproteobacteria</taxon>
        <taxon>Hyphomicrobiales</taxon>
        <taxon>Rhizobiaceae</taxon>
        <taxon>Rhizobium/Agrobacterium group</taxon>
        <taxon>Rhizobium</taxon>
    </lineage>
</organism>
<dbReference type="SUPFAM" id="SSF56112">
    <property type="entry name" value="Protein kinase-like (PK-like)"/>
    <property type="match status" value="1"/>
</dbReference>
<dbReference type="InterPro" id="IPR002575">
    <property type="entry name" value="Aminoglycoside_PTrfase"/>
</dbReference>
<proteinExistence type="predicted"/>
<keyword evidence="3" id="KW-1185">Reference proteome</keyword>